<dbReference type="GO" id="GO:0005829">
    <property type="term" value="C:cytosol"/>
    <property type="evidence" value="ECO:0007669"/>
    <property type="project" value="TreeGrafter"/>
</dbReference>
<dbReference type="GO" id="GO:0016887">
    <property type="term" value="F:ATP hydrolysis activity"/>
    <property type="evidence" value="ECO:0007669"/>
    <property type="project" value="TreeGrafter"/>
</dbReference>
<dbReference type="Pfam" id="PF13614">
    <property type="entry name" value="AAA_31"/>
    <property type="match status" value="1"/>
</dbReference>
<organism evidence="4">
    <name type="scientific">freshwater metagenome</name>
    <dbReference type="NCBI Taxonomy" id="449393"/>
    <lineage>
        <taxon>unclassified sequences</taxon>
        <taxon>metagenomes</taxon>
        <taxon>ecological metagenomes</taxon>
    </lineage>
</organism>
<name>A0A094QKT1_9ZZZZ</name>
<proteinExistence type="predicted"/>
<dbReference type="PANTHER" id="PTHR43384:SF6">
    <property type="entry name" value="SEPTUM SITE-DETERMINING PROTEIN MIND HOMOLOG, CHLOROPLASTIC"/>
    <property type="match status" value="1"/>
</dbReference>
<evidence type="ECO:0000256" key="2">
    <source>
        <dbReference type="ARBA" id="ARBA00022840"/>
    </source>
</evidence>
<dbReference type="InterPro" id="IPR027417">
    <property type="entry name" value="P-loop_NTPase"/>
</dbReference>
<dbReference type="InterPro" id="IPR025669">
    <property type="entry name" value="AAA_dom"/>
</dbReference>
<dbReference type="GO" id="GO:0005524">
    <property type="term" value="F:ATP binding"/>
    <property type="evidence" value="ECO:0007669"/>
    <property type="project" value="UniProtKB-KW"/>
</dbReference>
<reference evidence="4" key="1">
    <citation type="submission" date="2014-05" db="EMBL/GenBank/DDBJ databases">
        <title>Key roles for freshwater Actinobacteria revealed by deep metagenomic sequencing.</title>
        <authorList>
            <person name="Ghai R."/>
            <person name="Mizuno C.M."/>
            <person name="Picazo A."/>
            <person name="Camacho A."/>
            <person name="Rodriguez-Valera F."/>
        </authorList>
    </citation>
    <scope>NUCLEOTIDE SEQUENCE</scope>
</reference>
<dbReference type="AlphaFoldDB" id="A0A094QKT1"/>
<dbReference type="EMBL" id="JNSK01000108">
    <property type="protein sequence ID" value="KGA15056.1"/>
    <property type="molecule type" value="Genomic_DNA"/>
</dbReference>
<dbReference type="GO" id="GO:0051782">
    <property type="term" value="P:negative regulation of cell division"/>
    <property type="evidence" value="ECO:0007669"/>
    <property type="project" value="TreeGrafter"/>
</dbReference>
<dbReference type="InterPro" id="IPR050625">
    <property type="entry name" value="ParA/MinD_ATPase"/>
</dbReference>
<feature type="domain" description="AAA" evidence="3">
    <location>
        <begin position="1"/>
        <end position="115"/>
    </location>
</feature>
<dbReference type="Gene3D" id="3.40.50.300">
    <property type="entry name" value="P-loop containing nucleotide triphosphate hydrolases"/>
    <property type="match status" value="1"/>
</dbReference>
<dbReference type="SUPFAM" id="SSF52540">
    <property type="entry name" value="P-loop containing nucleoside triphosphate hydrolases"/>
    <property type="match status" value="1"/>
</dbReference>
<dbReference type="GO" id="GO:0009898">
    <property type="term" value="C:cytoplasmic side of plasma membrane"/>
    <property type="evidence" value="ECO:0007669"/>
    <property type="project" value="TreeGrafter"/>
</dbReference>
<dbReference type="CDD" id="cd02042">
    <property type="entry name" value="ParAB_family"/>
    <property type="match status" value="1"/>
</dbReference>
<keyword evidence="2" id="KW-0067">ATP-binding</keyword>
<protein>
    <recommendedName>
        <fullName evidence="3">AAA domain-containing protein</fullName>
    </recommendedName>
</protein>
<evidence type="ECO:0000259" key="3">
    <source>
        <dbReference type="Pfam" id="PF13614"/>
    </source>
</evidence>
<sequence length="133" mass="14114">MKTIAIASPAGGVGKTTLAHAISVAAAEFGKKTLLIDLDPAGSLTFRLGFENPRLTITDFLTGTSLGDENLNLTAERFAFIPADSRLTTNLNEGALSDFFITLPDAFDLVVLDVARQSTVRYILYAGCCNCAP</sequence>
<evidence type="ECO:0000313" key="4">
    <source>
        <dbReference type="EMBL" id="KGA15056.1"/>
    </source>
</evidence>
<accession>A0A094QKT1</accession>
<dbReference type="PANTHER" id="PTHR43384">
    <property type="entry name" value="SEPTUM SITE-DETERMINING PROTEIN MIND HOMOLOG, CHLOROPLASTIC-RELATED"/>
    <property type="match status" value="1"/>
</dbReference>
<gene>
    <name evidence="4" type="ORF">GM50_18210</name>
</gene>
<keyword evidence="1" id="KW-0547">Nucleotide-binding</keyword>
<evidence type="ECO:0000256" key="1">
    <source>
        <dbReference type="ARBA" id="ARBA00022741"/>
    </source>
</evidence>
<comment type="caution">
    <text evidence="4">The sequence shown here is derived from an EMBL/GenBank/DDBJ whole genome shotgun (WGS) entry which is preliminary data.</text>
</comment>